<name>A0A3N9TD23_9VIBR</name>
<dbReference type="GO" id="GO:0019867">
    <property type="term" value="C:outer membrane"/>
    <property type="evidence" value="ECO:0007669"/>
    <property type="project" value="InterPro"/>
</dbReference>
<keyword evidence="5" id="KW-1185">Reference proteome</keyword>
<dbReference type="InterPro" id="IPR008816">
    <property type="entry name" value="Gly_zipper_2TM_dom"/>
</dbReference>
<keyword evidence="2" id="KW-0472">Membrane</keyword>
<dbReference type="PANTHER" id="PTHR35603">
    <property type="match status" value="1"/>
</dbReference>
<dbReference type="AlphaFoldDB" id="A0A3N9TD23"/>
<dbReference type="InterPro" id="IPR051407">
    <property type="entry name" value="Bact_OM_lipoprot/Surf_antigen"/>
</dbReference>
<dbReference type="Pfam" id="PF05433">
    <property type="entry name" value="Rick_17kDa_Anti"/>
    <property type="match status" value="1"/>
</dbReference>
<dbReference type="Proteomes" id="UP000281112">
    <property type="component" value="Unassembled WGS sequence"/>
</dbReference>
<proteinExistence type="predicted"/>
<evidence type="ECO:0000313" key="4">
    <source>
        <dbReference type="EMBL" id="RQW61959.1"/>
    </source>
</evidence>
<dbReference type="OrthoDB" id="6291231at2"/>
<feature type="domain" description="Glycine zipper 2TM" evidence="3">
    <location>
        <begin position="60"/>
        <end position="98"/>
    </location>
</feature>
<dbReference type="PANTHER" id="PTHR35603:SF2">
    <property type="entry name" value="OUTER MEMBRANE LIPOPROTEIN"/>
    <property type="match status" value="1"/>
</dbReference>
<organism evidence="4 5">
    <name type="scientific">Vibrio viridaestus</name>
    <dbReference type="NCBI Taxonomy" id="2487322"/>
    <lineage>
        <taxon>Bacteria</taxon>
        <taxon>Pseudomonadati</taxon>
        <taxon>Pseudomonadota</taxon>
        <taxon>Gammaproteobacteria</taxon>
        <taxon>Vibrionales</taxon>
        <taxon>Vibrionaceae</taxon>
        <taxon>Vibrio</taxon>
    </lineage>
</organism>
<evidence type="ECO:0000313" key="5">
    <source>
        <dbReference type="Proteomes" id="UP000281112"/>
    </source>
</evidence>
<evidence type="ECO:0000256" key="1">
    <source>
        <dbReference type="ARBA" id="ARBA00004370"/>
    </source>
</evidence>
<accession>A0A3N9TD23</accession>
<evidence type="ECO:0000256" key="2">
    <source>
        <dbReference type="ARBA" id="ARBA00023136"/>
    </source>
</evidence>
<evidence type="ECO:0000259" key="3">
    <source>
        <dbReference type="Pfam" id="PF05433"/>
    </source>
</evidence>
<dbReference type="EMBL" id="RJVQ01000008">
    <property type="protein sequence ID" value="RQW61959.1"/>
    <property type="molecule type" value="Genomic_DNA"/>
</dbReference>
<sequence>MEKFMRWVVLILSILPLFANAEYQRNVARPVDKVVFGQVESARYFSESEIEYAKDNGLKTFLGAIAGGVIGHQFGGGHGRTVATIVGTVAGAAVGNQYEGKPYETHDRGVELLIKSKDGQLIDVVQDVDDKMIFHHGDSVRILYFSDGVRVDKEY</sequence>
<comment type="subcellular location">
    <subcellularLocation>
        <location evidence="1">Membrane</location>
    </subcellularLocation>
</comment>
<protein>
    <submittedName>
        <fullName evidence="4">Glycine zipper 2TM domain-containing protein</fullName>
    </submittedName>
</protein>
<comment type="caution">
    <text evidence="4">The sequence shown here is derived from an EMBL/GenBank/DDBJ whole genome shotgun (WGS) entry which is preliminary data.</text>
</comment>
<reference evidence="4 5" key="1">
    <citation type="submission" date="2018-11" db="EMBL/GenBank/DDBJ databases">
        <title>Vibrio LJC006 sp. nov., isolated from seawater during the bloom of the enteromorpha.</title>
        <authorList>
            <person name="Liang J."/>
        </authorList>
    </citation>
    <scope>NUCLEOTIDE SEQUENCE [LARGE SCALE GENOMIC DNA]</scope>
    <source>
        <strain evidence="4 5">LJC006</strain>
    </source>
</reference>
<gene>
    <name evidence="4" type="ORF">EES38_16450</name>
</gene>